<dbReference type="PANTHER" id="PTHR34136:SF1">
    <property type="entry name" value="UDP-N-ACETYL-D-MANNOSAMINURONIC ACID TRANSFERASE"/>
    <property type="match status" value="1"/>
</dbReference>
<keyword evidence="2" id="KW-0808">Transferase</keyword>
<dbReference type="PANTHER" id="PTHR34136">
    <property type="match status" value="1"/>
</dbReference>
<evidence type="ECO:0000313" key="3">
    <source>
        <dbReference type="EMBL" id="MBK7673465.1"/>
    </source>
</evidence>
<comment type="caution">
    <text evidence="3">The sequence shown here is derived from an EMBL/GenBank/DDBJ whole genome shotgun (WGS) entry which is preliminary data.</text>
</comment>
<dbReference type="CDD" id="cd06533">
    <property type="entry name" value="Glyco_transf_WecG_TagA"/>
    <property type="match status" value="1"/>
</dbReference>
<accession>A0A935PUA4</accession>
<dbReference type="Proteomes" id="UP000697998">
    <property type="component" value="Unassembled WGS sequence"/>
</dbReference>
<sequence>MKENILGYVVDSFTVEGCADNVFAALSGFDRPNVCAWLACLNPHSYAMALDDKTFSQALNDANWLVPDGAGVVLASRIFGGGIKERVTGSDVFHGLHQRMNKAAGMSVFFLGATEETLRLIRDRMARDYSNVRVAGTYSPPFKPTYSDEEMNEMISAVNAAAPDVLWVGMTAPKQEKWIFENRARLNVKFAGAIGAVFDFYTGRVKRAHPMFQRLGLEWLPRLVQQPTRLWRRMFVSAPIFMLHVILTKAGLR</sequence>
<dbReference type="EMBL" id="JADJMH010000001">
    <property type="protein sequence ID" value="MBK7673465.1"/>
    <property type="molecule type" value="Genomic_DNA"/>
</dbReference>
<dbReference type="Pfam" id="PF03808">
    <property type="entry name" value="Glyco_tran_WecG"/>
    <property type="match status" value="1"/>
</dbReference>
<proteinExistence type="predicted"/>
<evidence type="ECO:0000256" key="1">
    <source>
        <dbReference type="ARBA" id="ARBA00022676"/>
    </source>
</evidence>
<reference evidence="3 4" key="1">
    <citation type="submission" date="2020-10" db="EMBL/GenBank/DDBJ databases">
        <title>Connecting structure to function with the recovery of over 1000 high-quality activated sludge metagenome-assembled genomes encoding full-length rRNA genes using long-read sequencing.</title>
        <authorList>
            <person name="Singleton C.M."/>
            <person name="Petriglieri F."/>
            <person name="Kristensen J.M."/>
            <person name="Kirkegaard R.H."/>
            <person name="Michaelsen T.Y."/>
            <person name="Andersen M.H."/>
            <person name="Karst S.M."/>
            <person name="Dueholm M.S."/>
            <person name="Nielsen P.H."/>
            <person name="Albertsen M."/>
        </authorList>
    </citation>
    <scope>NUCLEOTIDE SEQUENCE [LARGE SCALE GENOMIC DNA]</scope>
    <source>
        <strain evidence="3">EsbW_18-Q3-R4-48_BATAC.285</strain>
    </source>
</reference>
<protein>
    <submittedName>
        <fullName evidence="3">WecB/TagA/CpsF family glycosyltransferase</fullName>
    </submittedName>
</protein>
<gene>
    <name evidence="3" type="ORF">IPJ27_01115</name>
</gene>
<keyword evidence="1" id="KW-0328">Glycosyltransferase</keyword>
<evidence type="ECO:0000256" key="2">
    <source>
        <dbReference type="ARBA" id="ARBA00022679"/>
    </source>
</evidence>
<dbReference type="GO" id="GO:0016758">
    <property type="term" value="F:hexosyltransferase activity"/>
    <property type="evidence" value="ECO:0007669"/>
    <property type="project" value="TreeGrafter"/>
</dbReference>
<evidence type="ECO:0000313" key="4">
    <source>
        <dbReference type="Proteomes" id="UP000697998"/>
    </source>
</evidence>
<dbReference type="InterPro" id="IPR004629">
    <property type="entry name" value="WecG_TagA_CpsF"/>
</dbReference>
<dbReference type="NCBIfam" id="TIGR00696">
    <property type="entry name" value="wecG_tagA_cpsF"/>
    <property type="match status" value="1"/>
</dbReference>
<dbReference type="AlphaFoldDB" id="A0A935PUA4"/>
<organism evidence="3 4">
    <name type="scientific">Candidatus Accumulibacter proximus</name>
    <dbReference type="NCBI Taxonomy" id="2954385"/>
    <lineage>
        <taxon>Bacteria</taxon>
        <taxon>Pseudomonadati</taxon>
        <taxon>Pseudomonadota</taxon>
        <taxon>Betaproteobacteria</taxon>
        <taxon>Candidatus Accumulibacter</taxon>
    </lineage>
</organism>
<name>A0A935PUA4_9PROT</name>